<dbReference type="AlphaFoldDB" id="E3QCH6"/>
<name>E3QCH6_COLGM</name>
<organism evidence="2">
    <name type="scientific">Colletotrichum graminicola (strain M1.001 / M2 / FGSC 10212)</name>
    <name type="common">Maize anthracnose fungus</name>
    <name type="synonym">Glomerella graminicola</name>
    <dbReference type="NCBI Taxonomy" id="645133"/>
    <lineage>
        <taxon>Eukaryota</taxon>
        <taxon>Fungi</taxon>
        <taxon>Dikarya</taxon>
        <taxon>Ascomycota</taxon>
        <taxon>Pezizomycotina</taxon>
        <taxon>Sordariomycetes</taxon>
        <taxon>Hypocreomycetidae</taxon>
        <taxon>Glomerellales</taxon>
        <taxon>Glomerellaceae</taxon>
        <taxon>Colletotrichum</taxon>
        <taxon>Colletotrichum graminicola species complex</taxon>
    </lineage>
</organism>
<keyword evidence="2" id="KW-1185">Reference proteome</keyword>
<dbReference type="GeneID" id="24409073"/>
<dbReference type="HOGENOM" id="CLU_2084692_0_0_1"/>
<sequence length="117" mass="13151">MTELVSSDNNFPPHKTEFSRARYQIAKILDTSGNGAKVEAEMKVSWSDPEKSEPRPGARYQMTPLLDFENSWRRFMDANEGLFYGVVLCRGLFAFRPSGADGTAPNTRVSLISYRPA</sequence>
<evidence type="ECO:0000313" key="1">
    <source>
        <dbReference type="EMBL" id="EFQ28564.1"/>
    </source>
</evidence>
<reference evidence="2" key="1">
    <citation type="journal article" date="2012" name="Nat. Genet.">
        <title>Lifestyle transitions in plant pathogenic Colletotrichum fungi deciphered by genome and transcriptome analyses.</title>
        <authorList>
            <person name="O'Connell R.J."/>
            <person name="Thon M.R."/>
            <person name="Hacquard S."/>
            <person name="Amyotte S.G."/>
            <person name="Kleemann J."/>
            <person name="Torres M.F."/>
            <person name="Damm U."/>
            <person name="Buiate E.A."/>
            <person name="Epstein L."/>
            <person name="Alkan N."/>
            <person name="Altmueller J."/>
            <person name="Alvarado-Balderrama L."/>
            <person name="Bauser C.A."/>
            <person name="Becker C."/>
            <person name="Birren B.W."/>
            <person name="Chen Z."/>
            <person name="Choi J."/>
            <person name="Crouch J.A."/>
            <person name="Duvick J.P."/>
            <person name="Farman M.A."/>
            <person name="Gan P."/>
            <person name="Heiman D."/>
            <person name="Henrissat B."/>
            <person name="Howard R.J."/>
            <person name="Kabbage M."/>
            <person name="Koch C."/>
            <person name="Kracher B."/>
            <person name="Kubo Y."/>
            <person name="Law A.D."/>
            <person name="Lebrun M.-H."/>
            <person name="Lee Y.-H."/>
            <person name="Miyara I."/>
            <person name="Moore N."/>
            <person name="Neumann U."/>
            <person name="Nordstroem K."/>
            <person name="Panaccione D.G."/>
            <person name="Panstruga R."/>
            <person name="Place M."/>
            <person name="Proctor R.H."/>
            <person name="Prusky D."/>
            <person name="Rech G."/>
            <person name="Reinhardt R."/>
            <person name="Rollins J.A."/>
            <person name="Rounsley S."/>
            <person name="Schardl C.L."/>
            <person name="Schwartz D.C."/>
            <person name="Shenoy N."/>
            <person name="Shirasu K."/>
            <person name="Sikhakolli U.R."/>
            <person name="Stueber K."/>
            <person name="Sukno S.A."/>
            <person name="Sweigard J.A."/>
            <person name="Takano Y."/>
            <person name="Takahara H."/>
            <person name="Trail F."/>
            <person name="van der Does H.C."/>
            <person name="Voll L.M."/>
            <person name="Will I."/>
            <person name="Young S."/>
            <person name="Zeng Q."/>
            <person name="Zhang J."/>
            <person name="Zhou S."/>
            <person name="Dickman M.B."/>
            <person name="Schulze-Lefert P."/>
            <person name="Ver Loren van Themaat E."/>
            <person name="Ma L.-J."/>
            <person name="Vaillancourt L.J."/>
        </authorList>
    </citation>
    <scope>NUCLEOTIDE SEQUENCE [LARGE SCALE GENOMIC DNA]</scope>
    <source>
        <strain evidence="2">M1.001 / M2 / FGSC 10212</strain>
    </source>
</reference>
<dbReference type="Proteomes" id="UP000008782">
    <property type="component" value="Unassembled WGS sequence"/>
</dbReference>
<dbReference type="OrthoDB" id="2104739at2759"/>
<protein>
    <submittedName>
        <fullName evidence="1">Uncharacterized protein</fullName>
    </submittedName>
</protein>
<evidence type="ECO:0000313" key="2">
    <source>
        <dbReference type="Proteomes" id="UP000008782"/>
    </source>
</evidence>
<dbReference type="VEuPathDB" id="FungiDB:GLRG_03708"/>
<dbReference type="RefSeq" id="XP_008092584.1">
    <property type="nucleotide sequence ID" value="XM_008094393.1"/>
</dbReference>
<dbReference type="EMBL" id="GG697341">
    <property type="protein sequence ID" value="EFQ28564.1"/>
    <property type="molecule type" value="Genomic_DNA"/>
</dbReference>
<gene>
    <name evidence="1" type="ORF">GLRG_03708</name>
</gene>
<proteinExistence type="predicted"/>
<accession>E3QCH6</accession>